<dbReference type="GO" id="GO:0000981">
    <property type="term" value="F:DNA-binding transcription factor activity, RNA polymerase II-specific"/>
    <property type="evidence" value="ECO:0007669"/>
    <property type="project" value="TreeGrafter"/>
</dbReference>
<keyword evidence="5" id="KW-0862">Zinc</keyword>
<dbReference type="Pfam" id="PF13894">
    <property type="entry name" value="zf-C2H2_4"/>
    <property type="match status" value="1"/>
</dbReference>
<dbReference type="InterPro" id="IPR036236">
    <property type="entry name" value="Znf_C2H2_sf"/>
</dbReference>
<dbReference type="PANTHER" id="PTHR24394:SF44">
    <property type="entry name" value="ZINC FINGER PROTEIN 271-LIKE"/>
    <property type="match status" value="1"/>
</dbReference>
<protein>
    <submittedName>
        <fullName evidence="7">Uncharacterized protein</fullName>
    </submittedName>
</protein>
<keyword evidence="4" id="KW-0863">Zinc-finger</keyword>
<dbReference type="InterPro" id="IPR013087">
    <property type="entry name" value="Znf_C2H2_type"/>
</dbReference>
<dbReference type="SUPFAM" id="SSF57667">
    <property type="entry name" value="beta-beta-alpha zinc fingers"/>
    <property type="match status" value="1"/>
</dbReference>
<dbReference type="SMART" id="SM00355">
    <property type="entry name" value="ZnF_C2H2"/>
    <property type="match status" value="2"/>
</dbReference>
<proteinExistence type="predicted"/>
<dbReference type="AlphaFoldDB" id="A0A8J1TGI8"/>
<organism evidence="7 8">
    <name type="scientific">Owenia fusiformis</name>
    <name type="common">Polychaete worm</name>
    <dbReference type="NCBI Taxonomy" id="6347"/>
    <lineage>
        <taxon>Eukaryota</taxon>
        <taxon>Metazoa</taxon>
        <taxon>Spiralia</taxon>
        <taxon>Lophotrochozoa</taxon>
        <taxon>Annelida</taxon>
        <taxon>Polychaeta</taxon>
        <taxon>Sedentaria</taxon>
        <taxon>Canalipalpata</taxon>
        <taxon>Sabellida</taxon>
        <taxon>Oweniida</taxon>
        <taxon>Oweniidae</taxon>
        <taxon>Owenia</taxon>
    </lineage>
</organism>
<keyword evidence="8" id="KW-1185">Reference proteome</keyword>
<dbReference type="PROSITE" id="PS00028">
    <property type="entry name" value="ZINC_FINGER_C2H2_1"/>
    <property type="match status" value="2"/>
</dbReference>
<evidence type="ECO:0000256" key="3">
    <source>
        <dbReference type="ARBA" id="ARBA00022737"/>
    </source>
</evidence>
<dbReference type="OrthoDB" id="6077919at2759"/>
<dbReference type="GO" id="GO:0008270">
    <property type="term" value="F:zinc ion binding"/>
    <property type="evidence" value="ECO:0007669"/>
    <property type="project" value="UniProtKB-KW"/>
</dbReference>
<reference evidence="7" key="1">
    <citation type="submission" date="2022-03" db="EMBL/GenBank/DDBJ databases">
        <authorList>
            <person name="Martin C."/>
        </authorList>
    </citation>
    <scope>NUCLEOTIDE SEQUENCE</scope>
</reference>
<keyword evidence="6" id="KW-0539">Nucleus</keyword>
<evidence type="ECO:0000256" key="5">
    <source>
        <dbReference type="ARBA" id="ARBA00022833"/>
    </source>
</evidence>
<name>A0A8J1TGI8_OWEFU</name>
<dbReference type="Gene3D" id="3.30.160.60">
    <property type="entry name" value="Classic Zinc Finger"/>
    <property type="match status" value="2"/>
</dbReference>
<evidence type="ECO:0000256" key="1">
    <source>
        <dbReference type="ARBA" id="ARBA00004123"/>
    </source>
</evidence>
<dbReference type="Proteomes" id="UP000749559">
    <property type="component" value="Unassembled WGS sequence"/>
</dbReference>
<dbReference type="PANTHER" id="PTHR24394">
    <property type="entry name" value="ZINC FINGER PROTEIN"/>
    <property type="match status" value="1"/>
</dbReference>
<evidence type="ECO:0000313" key="8">
    <source>
        <dbReference type="Proteomes" id="UP000749559"/>
    </source>
</evidence>
<dbReference type="FunFam" id="3.30.160.60:FF:000446">
    <property type="entry name" value="Zinc finger protein"/>
    <property type="match status" value="1"/>
</dbReference>
<accession>A0A8J1TGI8</accession>
<evidence type="ECO:0000256" key="6">
    <source>
        <dbReference type="ARBA" id="ARBA00023242"/>
    </source>
</evidence>
<keyword evidence="2" id="KW-0479">Metal-binding</keyword>
<evidence type="ECO:0000256" key="2">
    <source>
        <dbReference type="ARBA" id="ARBA00022723"/>
    </source>
</evidence>
<keyword evidence="3" id="KW-0677">Repeat</keyword>
<dbReference type="GO" id="GO:0005634">
    <property type="term" value="C:nucleus"/>
    <property type="evidence" value="ECO:0007669"/>
    <property type="project" value="UniProtKB-SubCell"/>
</dbReference>
<dbReference type="FunFam" id="3.30.160.60:FF:000624">
    <property type="entry name" value="zinc finger protein 697"/>
    <property type="match status" value="1"/>
</dbReference>
<dbReference type="EMBL" id="CAIIXF020000002">
    <property type="protein sequence ID" value="CAH1777395.1"/>
    <property type="molecule type" value="Genomic_DNA"/>
</dbReference>
<sequence>MKIWTLISTLFVAGWNDQLPHWDSTNHGLIKLHTGGTTKSIHTGKTHATHTREKSQFQPGNFKADLKAPRKWKCTICLKTFMQKCHLGYHMNTHTGHKPYVCSICNQGFPSPAGLSQHMKNHHNALH</sequence>
<evidence type="ECO:0000313" key="7">
    <source>
        <dbReference type="EMBL" id="CAH1777395.1"/>
    </source>
</evidence>
<gene>
    <name evidence="7" type="ORF">OFUS_LOCUS4446</name>
</gene>
<comment type="caution">
    <text evidence="7">The sequence shown here is derived from an EMBL/GenBank/DDBJ whole genome shotgun (WGS) entry which is preliminary data.</text>
</comment>
<evidence type="ECO:0000256" key="4">
    <source>
        <dbReference type="ARBA" id="ARBA00022771"/>
    </source>
</evidence>
<comment type="subcellular location">
    <subcellularLocation>
        <location evidence="1">Nucleus</location>
    </subcellularLocation>
</comment>
<dbReference type="PROSITE" id="PS50157">
    <property type="entry name" value="ZINC_FINGER_C2H2_2"/>
    <property type="match status" value="2"/>
</dbReference>